<evidence type="ECO:0000313" key="1">
    <source>
        <dbReference type="EMBL" id="KAH3774014.1"/>
    </source>
</evidence>
<dbReference type="AlphaFoldDB" id="A0A9D4E827"/>
<name>A0A9D4E827_DREPO</name>
<keyword evidence="2" id="KW-1185">Reference proteome</keyword>
<dbReference type="Proteomes" id="UP000828390">
    <property type="component" value="Unassembled WGS sequence"/>
</dbReference>
<reference evidence="1" key="2">
    <citation type="submission" date="2020-11" db="EMBL/GenBank/DDBJ databases">
        <authorList>
            <person name="McCartney M.A."/>
            <person name="Auch B."/>
            <person name="Kono T."/>
            <person name="Mallez S."/>
            <person name="Becker A."/>
            <person name="Gohl D.M."/>
            <person name="Silverstein K.A.T."/>
            <person name="Koren S."/>
            <person name="Bechman K.B."/>
            <person name="Herman A."/>
            <person name="Abrahante J.E."/>
            <person name="Garbe J."/>
        </authorList>
    </citation>
    <scope>NUCLEOTIDE SEQUENCE</scope>
    <source>
        <strain evidence="1">Duluth1</strain>
        <tissue evidence="1">Whole animal</tissue>
    </source>
</reference>
<evidence type="ECO:0000313" key="2">
    <source>
        <dbReference type="Proteomes" id="UP000828390"/>
    </source>
</evidence>
<proteinExistence type="predicted"/>
<gene>
    <name evidence="1" type="ORF">DPMN_175385</name>
</gene>
<organism evidence="1 2">
    <name type="scientific">Dreissena polymorpha</name>
    <name type="common">Zebra mussel</name>
    <name type="synonym">Mytilus polymorpha</name>
    <dbReference type="NCBI Taxonomy" id="45954"/>
    <lineage>
        <taxon>Eukaryota</taxon>
        <taxon>Metazoa</taxon>
        <taxon>Spiralia</taxon>
        <taxon>Lophotrochozoa</taxon>
        <taxon>Mollusca</taxon>
        <taxon>Bivalvia</taxon>
        <taxon>Autobranchia</taxon>
        <taxon>Heteroconchia</taxon>
        <taxon>Euheterodonta</taxon>
        <taxon>Imparidentia</taxon>
        <taxon>Neoheterodontei</taxon>
        <taxon>Myida</taxon>
        <taxon>Dreissenoidea</taxon>
        <taxon>Dreissenidae</taxon>
        <taxon>Dreissena</taxon>
    </lineage>
</organism>
<dbReference type="EMBL" id="JAIWYP010000009">
    <property type="protein sequence ID" value="KAH3774014.1"/>
    <property type="molecule type" value="Genomic_DNA"/>
</dbReference>
<protein>
    <submittedName>
        <fullName evidence="1">Uncharacterized protein</fullName>
    </submittedName>
</protein>
<reference evidence="1" key="1">
    <citation type="journal article" date="2019" name="bioRxiv">
        <title>The Genome of the Zebra Mussel, Dreissena polymorpha: A Resource for Invasive Species Research.</title>
        <authorList>
            <person name="McCartney M.A."/>
            <person name="Auch B."/>
            <person name="Kono T."/>
            <person name="Mallez S."/>
            <person name="Zhang Y."/>
            <person name="Obille A."/>
            <person name="Becker A."/>
            <person name="Abrahante J.E."/>
            <person name="Garbe J."/>
            <person name="Badalamenti J.P."/>
            <person name="Herman A."/>
            <person name="Mangelson H."/>
            <person name="Liachko I."/>
            <person name="Sullivan S."/>
            <person name="Sone E.D."/>
            <person name="Koren S."/>
            <person name="Silverstein K.A.T."/>
            <person name="Beckman K.B."/>
            <person name="Gohl D.M."/>
        </authorList>
    </citation>
    <scope>NUCLEOTIDE SEQUENCE</scope>
    <source>
        <strain evidence="1">Duluth1</strain>
        <tissue evidence="1">Whole animal</tissue>
    </source>
</reference>
<comment type="caution">
    <text evidence="1">The sequence shown here is derived from an EMBL/GenBank/DDBJ whole genome shotgun (WGS) entry which is preliminary data.</text>
</comment>
<accession>A0A9D4E827</accession>
<sequence length="57" mass="7023">MRRIDLNLRVGSNRLDFKRHCIRHEPQLQYYMDDNRCTDVQRSTDDVLMSNDQQMMY</sequence>